<dbReference type="PANTHER" id="PTHR35097">
    <property type="entry name" value="GDSL ESTERASE/LIPASE"/>
    <property type="match status" value="1"/>
</dbReference>
<gene>
    <name evidence="1" type="ORF">GUJ93_ZPchr0012g20715</name>
</gene>
<dbReference type="OrthoDB" id="2017825at2759"/>
<dbReference type="EMBL" id="JAAALK010000080">
    <property type="protein sequence ID" value="KAG8091681.1"/>
    <property type="molecule type" value="Genomic_DNA"/>
</dbReference>
<name>A0A8J5WL90_ZIZPA</name>
<sequence length="104" mass="11445">MVDCDMYETMRAEGWVETGTAGKRRRGRGAPVRWGVCLSDCPEHELGWGVRMGGTVEAKTHRSHVEGFLSFDLGKGGRVQPGLVIATDGEKRTPALVLRSSWLM</sequence>
<comment type="caution">
    <text evidence="1">The sequence shown here is derived from an EMBL/GenBank/DDBJ whole genome shotgun (WGS) entry which is preliminary data.</text>
</comment>
<organism evidence="1 2">
    <name type="scientific">Zizania palustris</name>
    <name type="common">Northern wild rice</name>
    <dbReference type="NCBI Taxonomy" id="103762"/>
    <lineage>
        <taxon>Eukaryota</taxon>
        <taxon>Viridiplantae</taxon>
        <taxon>Streptophyta</taxon>
        <taxon>Embryophyta</taxon>
        <taxon>Tracheophyta</taxon>
        <taxon>Spermatophyta</taxon>
        <taxon>Magnoliopsida</taxon>
        <taxon>Liliopsida</taxon>
        <taxon>Poales</taxon>
        <taxon>Poaceae</taxon>
        <taxon>BOP clade</taxon>
        <taxon>Oryzoideae</taxon>
        <taxon>Oryzeae</taxon>
        <taxon>Zizaniinae</taxon>
        <taxon>Zizania</taxon>
    </lineage>
</organism>
<evidence type="ECO:0000313" key="1">
    <source>
        <dbReference type="EMBL" id="KAG8091681.1"/>
    </source>
</evidence>
<reference evidence="1" key="2">
    <citation type="submission" date="2021-02" db="EMBL/GenBank/DDBJ databases">
        <authorList>
            <person name="Kimball J.A."/>
            <person name="Haas M.W."/>
            <person name="Macchietto M."/>
            <person name="Kono T."/>
            <person name="Duquette J."/>
            <person name="Shao M."/>
        </authorList>
    </citation>
    <scope>NUCLEOTIDE SEQUENCE</scope>
    <source>
        <tissue evidence="1">Fresh leaf tissue</tissue>
    </source>
</reference>
<protein>
    <submittedName>
        <fullName evidence="1">Uncharacterized protein</fullName>
    </submittedName>
</protein>
<dbReference type="AlphaFoldDB" id="A0A8J5WL90"/>
<proteinExistence type="predicted"/>
<evidence type="ECO:0000313" key="2">
    <source>
        <dbReference type="Proteomes" id="UP000729402"/>
    </source>
</evidence>
<keyword evidence="2" id="KW-1185">Reference proteome</keyword>
<accession>A0A8J5WL90</accession>
<dbReference type="PANTHER" id="PTHR35097:SF2">
    <property type="entry name" value="OS10G0438300 PROTEIN"/>
    <property type="match status" value="1"/>
</dbReference>
<dbReference type="Proteomes" id="UP000729402">
    <property type="component" value="Unassembled WGS sequence"/>
</dbReference>
<reference evidence="1" key="1">
    <citation type="journal article" date="2021" name="bioRxiv">
        <title>Whole Genome Assembly and Annotation of Northern Wild Rice, Zizania palustris L., Supports a Whole Genome Duplication in the Zizania Genus.</title>
        <authorList>
            <person name="Haas M."/>
            <person name="Kono T."/>
            <person name="Macchietto M."/>
            <person name="Millas R."/>
            <person name="McGilp L."/>
            <person name="Shao M."/>
            <person name="Duquette J."/>
            <person name="Hirsch C.N."/>
            <person name="Kimball J."/>
        </authorList>
    </citation>
    <scope>NUCLEOTIDE SEQUENCE</scope>
    <source>
        <tissue evidence="1">Fresh leaf tissue</tissue>
    </source>
</reference>